<reference evidence="2 3" key="1">
    <citation type="journal article" date="2024" name="Plant Biotechnol. J.">
        <title>Dendrobium thyrsiflorum genome and its molecular insights into genes involved in important horticultural traits.</title>
        <authorList>
            <person name="Chen B."/>
            <person name="Wang J.Y."/>
            <person name="Zheng P.J."/>
            <person name="Li K.L."/>
            <person name="Liang Y.M."/>
            <person name="Chen X.F."/>
            <person name="Zhang C."/>
            <person name="Zhao X."/>
            <person name="He X."/>
            <person name="Zhang G.Q."/>
            <person name="Liu Z.J."/>
            <person name="Xu Q."/>
        </authorList>
    </citation>
    <scope>NUCLEOTIDE SEQUENCE [LARGE SCALE GENOMIC DNA]</scope>
    <source>
        <strain evidence="2">GZMU011</strain>
    </source>
</reference>
<feature type="compositionally biased region" description="Basic residues" evidence="1">
    <location>
        <begin position="1"/>
        <end position="10"/>
    </location>
</feature>
<evidence type="ECO:0000256" key="1">
    <source>
        <dbReference type="SAM" id="MobiDB-lite"/>
    </source>
</evidence>
<sequence length="150" mass="16554">MASGKCKRREARKEGEEDLPEQMPDPIPEPVPLCHYSHIDQLVERFDQWEACFDSFKAQQYQFHTRVHKIAFKPAQDRVAQDLIVVGDDALTLIRTQTTVDGVAVIVAGERFAAAAIASMPCLIARAAVGVAINVTREAFASRACATMPN</sequence>
<evidence type="ECO:0000313" key="2">
    <source>
        <dbReference type="EMBL" id="KAL0903266.1"/>
    </source>
</evidence>
<dbReference type="AlphaFoldDB" id="A0ABD0TUC2"/>
<feature type="region of interest" description="Disordered" evidence="1">
    <location>
        <begin position="1"/>
        <end position="27"/>
    </location>
</feature>
<keyword evidence="3" id="KW-1185">Reference proteome</keyword>
<dbReference type="EMBL" id="JANQDX010000020">
    <property type="protein sequence ID" value="KAL0903266.1"/>
    <property type="molecule type" value="Genomic_DNA"/>
</dbReference>
<accession>A0ABD0TUC2</accession>
<dbReference type="Proteomes" id="UP001552299">
    <property type="component" value="Unassembled WGS sequence"/>
</dbReference>
<proteinExistence type="predicted"/>
<comment type="caution">
    <text evidence="2">The sequence shown here is derived from an EMBL/GenBank/DDBJ whole genome shotgun (WGS) entry which is preliminary data.</text>
</comment>
<gene>
    <name evidence="2" type="ORF">M5K25_027630</name>
</gene>
<protein>
    <submittedName>
        <fullName evidence="2">Uncharacterized protein</fullName>
    </submittedName>
</protein>
<organism evidence="2 3">
    <name type="scientific">Dendrobium thyrsiflorum</name>
    <name type="common">Pinecone-like raceme dendrobium</name>
    <name type="synonym">Orchid</name>
    <dbReference type="NCBI Taxonomy" id="117978"/>
    <lineage>
        <taxon>Eukaryota</taxon>
        <taxon>Viridiplantae</taxon>
        <taxon>Streptophyta</taxon>
        <taxon>Embryophyta</taxon>
        <taxon>Tracheophyta</taxon>
        <taxon>Spermatophyta</taxon>
        <taxon>Magnoliopsida</taxon>
        <taxon>Liliopsida</taxon>
        <taxon>Asparagales</taxon>
        <taxon>Orchidaceae</taxon>
        <taxon>Epidendroideae</taxon>
        <taxon>Malaxideae</taxon>
        <taxon>Dendrobiinae</taxon>
        <taxon>Dendrobium</taxon>
    </lineage>
</organism>
<name>A0ABD0TUC2_DENTH</name>
<evidence type="ECO:0000313" key="3">
    <source>
        <dbReference type="Proteomes" id="UP001552299"/>
    </source>
</evidence>